<keyword evidence="8" id="KW-0238">DNA-binding</keyword>
<evidence type="ECO:0000256" key="6">
    <source>
        <dbReference type="ARBA" id="ARBA00022839"/>
    </source>
</evidence>
<dbReference type="InterPro" id="IPR000212">
    <property type="entry name" value="DNA_helicase_UvrD/REP"/>
</dbReference>
<comment type="catalytic activity">
    <reaction evidence="13">
        <text>ATP + H2O = ADP + phosphate + H(+)</text>
        <dbReference type="Rhea" id="RHEA:13065"/>
        <dbReference type="ChEBI" id="CHEBI:15377"/>
        <dbReference type="ChEBI" id="CHEBI:15378"/>
        <dbReference type="ChEBI" id="CHEBI:30616"/>
        <dbReference type="ChEBI" id="CHEBI:43474"/>
        <dbReference type="ChEBI" id="CHEBI:456216"/>
        <dbReference type="EC" id="5.6.2.4"/>
    </reaction>
</comment>
<dbReference type="GO" id="GO:0005524">
    <property type="term" value="F:ATP binding"/>
    <property type="evidence" value="ECO:0007669"/>
    <property type="project" value="UniProtKB-UniRule"/>
</dbReference>
<evidence type="ECO:0000256" key="11">
    <source>
        <dbReference type="ARBA" id="ARBA00034617"/>
    </source>
</evidence>
<keyword evidence="1" id="KW-0540">Nuclease</keyword>
<dbReference type="EC" id="5.6.2.4" evidence="12"/>
<dbReference type="InterPro" id="IPR014017">
    <property type="entry name" value="DNA_helicase_UvrD-like_C"/>
</dbReference>
<dbReference type="InterPro" id="IPR027417">
    <property type="entry name" value="P-loop_NTPase"/>
</dbReference>
<evidence type="ECO:0000256" key="13">
    <source>
        <dbReference type="ARBA" id="ARBA00048988"/>
    </source>
</evidence>
<accession>A0A532V6S0</accession>
<dbReference type="PANTHER" id="PTHR11070:SF67">
    <property type="entry name" value="DNA 3'-5' HELICASE"/>
    <property type="match status" value="1"/>
</dbReference>
<evidence type="ECO:0000259" key="15">
    <source>
        <dbReference type="PROSITE" id="PS51198"/>
    </source>
</evidence>
<dbReference type="InterPro" id="IPR038726">
    <property type="entry name" value="PDDEXK_AddAB-type"/>
</dbReference>
<comment type="catalytic activity">
    <reaction evidence="11">
        <text>Couples ATP hydrolysis with the unwinding of duplex DNA by translocating in the 3'-5' direction.</text>
        <dbReference type="EC" id="5.6.2.4"/>
    </reaction>
</comment>
<feature type="domain" description="UvrD-like helicase C-terminal" evidence="16">
    <location>
        <begin position="427"/>
        <end position="721"/>
    </location>
</feature>
<dbReference type="PROSITE" id="PS51217">
    <property type="entry name" value="UVRD_HELICASE_CTER"/>
    <property type="match status" value="1"/>
</dbReference>
<dbReference type="InterPro" id="IPR011604">
    <property type="entry name" value="PDDEXK-like_dom_sf"/>
</dbReference>
<evidence type="ECO:0000256" key="10">
    <source>
        <dbReference type="ARBA" id="ARBA00023235"/>
    </source>
</evidence>
<dbReference type="Pfam" id="PF12705">
    <property type="entry name" value="PDDEXK_1"/>
    <property type="match status" value="1"/>
</dbReference>
<sequence length="1046" mass="120555">MNPRKRRPRPTHLNVKRSLVVSSPAGSGKTQKLAERYVALLKSGVSPERILAITFTEKAAAEMKERVLEILRERLPALHRKIQPKLSRFRISTVHAFARSVLERFAFQLDLAPNLEVLDAIEAELMREEVIREGLIQLGSLDNEASLWVRHLTLTLGWSKLQRNVRSLFQHIPQSYLALDGGACDLSDQYYDAWGSLRRVWGEEFWQASGFAEICAPSNEREHLRAILSLFSRLAPRFLTQKGALRKRLPRGEPEREEFTRRGEAFLRYHEVFWRWHASVQTRGLLYVFRHLAERYERRKRAERVLDFGDLEYKLYHVLYHSPNWSNVLQSFDEQTDHILLDEFQDTNGLQWAIVSKLIEEWRSGMGAKRELGKIPTLFLVGDVRQSIYLFRGANVEVFKRAARELQTWMQAGFDEVVIRENYRSLPLIIDFVNLLFSRLMQGGDQDWQTAYEEFRPMRNPGKQGHVEILLTRVGEKLRMAEQKQAEAETVAARIKEIVGTLPVFEKDENAEEVERPCRYEDVTILLRRRTHLARYEEALRRRRVPFVVVQGTGFHASPEVVLLRQLVRFLANPAEDTALYGILRSPLCGLSESQILEISFSDEGGSLWEKLTLSSIPATKNTVEWLKSAREKVDVLGSAVLFEQILRGRGLWSYFADRQEAENIRKFLRLLEEFDSEGLCMFKIAERLERMSTRAEEPKANVNTEGMDAVRIMTIHAAKGLDSRVVFLVGMDERTRKPGALAVREEAERVILTFTDSAYKEHPERLLWEAKQESEQKRLFYVACTRARDALFCSGVWNGKVSGWLSYLVEGLGLREVMGSLEIPDAPHAVSLQIREQVPEELAASKEPKTELPAVILERNWPQRKRRLRRVSDDLEMRYYQGKGLWHFGEIIHSVLERISSGIATPNPQSINQAVRSLVLSFDLAPSRVEEYQTRVAEHIAALRESGLLEQIVLPQANSASEVPFVIREDEETVTGRIDRVLVRPEGLHIIDYKSFPSDLENADRFDEQLRLYARAAEEIFTKKVCRCSLLFTADAKLKEVSLNE</sequence>
<dbReference type="EMBL" id="NJBO01000008">
    <property type="protein sequence ID" value="TKJ42891.1"/>
    <property type="molecule type" value="Genomic_DNA"/>
</dbReference>
<dbReference type="Gene3D" id="3.40.50.300">
    <property type="entry name" value="P-loop containing nucleotide triphosphate hydrolases"/>
    <property type="match status" value="4"/>
</dbReference>
<dbReference type="InterPro" id="IPR014016">
    <property type="entry name" value="UvrD-like_ATP-bd"/>
</dbReference>
<dbReference type="AlphaFoldDB" id="A0A532V6S0"/>
<evidence type="ECO:0000256" key="9">
    <source>
        <dbReference type="ARBA" id="ARBA00023204"/>
    </source>
</evidence>
<dbReference type="Gene3D" id="3.90.320.10">
    <property type="match status" value="1"/>
</dbReference>
<dbReference type="GO" id="GO:0004527">
    <property type="term" value="F:exonuclease activity"/>
    <property type="evidence" value="ECO:0007669"/>
    <property type="project" value="UniProtKB-KW"/>
</dbReference>
<gene>
    <name evidence="17" type="ORF">CEE36_06390</name>
</gene>
<evidence type="ECO:0000313" key="18">
    <source>
        <dbReference type="Proteomes" id="UP000317778"/>
    </source>
</evidence>
<dbReference type="Proteomes" id="UP000317778">
    <property type="component" value="Unassembled WGS sequence"/>
</dbReference>
<feature type="domain" description="UvrD-like helicase ATP-binding" evidence="15">
    <location>
        <begin position="2"/>
        <end position="426"/>
    </location>
</feature>
<evidence type="ECO:0000256" key="2">
    <source>
        <dbReference type="ARBA" id="ARBA00022741"/>
    </source>
</evidence>
<evidence type="ECO:0000256" key="1">
    <source>
        <dbReference type="ARBA" id="ARBA00022722"/>
    </source>
</evidence>
<dbReference type="InterPro" id="IPR011335">
    <property type="entry name" value="Restrct_endonuc-II-like"/>
</dbReference>
<keyword evidence="6" id="KW-0269">Exonuclease</keyword>
<keyword evidence="4 14" id="KW-0378">Hydrolase</keyword>
<dbReference type="SUPFAM" id="SSF52540">
    <property type="entry name" value="P-loop containing nucleoside triphosphate hydrolases"/>
    <property type="match status" value="1"/>
</dbReference>
<evidence type="ECO:0000256" key="8">
    <source>
        <dbReference type="ARBA" id="ARBA00023125"/>
    </source>
</evidence>
<evidence type="ECO:0000313" key="17">
    <source>
        <dbReference type="EMBL" id="TKJ42891.1"/>
    </source>
</evidence>
<dbReference type="GO" id="GO:0043138">
    <property type="term" value="F:3'-5' DNA helicase activity"/>
    <property type="evidence" value="ECO:0007669"/>
    <property type="project" value="UniProtKB-EC"/>
</dbReference>
<proteinExistence type="predicted"/>
<dbReference type="SUPFAM" id="SSF52980">
    <property type="entry name" value="Restriction endonuclease-like"/>
    <property type="match status" value="1"/>
</dbReference>
<dbReference type="PANTHER" id="PTHR11070">
    <property type="entry name" value="UVRD / RECB / PCRA DNA HELICASE FAMILY MEMBER"/>
    <property type="match status" value="1"/>
</dbReference>
<keyword evidence="7 14" id="KW-0067">ATP-binding</keyword>
<keyword evidence="3" id="KW-0227">DNA damage</keyword>
<keyword evidence="9" id="KW-0234">DNA repair</keyword>
<dbReference type="Pfam" id="PF00580">
    <property type="entry name" value="UvrD-helicase"/>
    <property type="match status" value="1"/>
</dbReference>
<evidence type="ECO:0000256" key="4">
    <source>
        <dbReference type="ARBA" id="ARBA00022801"/>
    </source>
</evidence>
<evidence type="ECO:0000256" key="14">
    <source>
        <dbReference type="PROSITE-ProRule" id="PRU00560"/>
    </source>
</evidence>
<reference evidence="17 18" key="1">
    <citation type="submission" date="2017-06" db="EMBL/GenBank/DDBJ databases">
        <title>Novel microbial phyla capable of carbon fixation and sulfur reduction in deep-sea sediments.</title>
        <authorList>
            <person name="Huang J."/>
            <person name="Baker B."/>
            <person name="Wang Y."/>
        </authorList>
    </citation>
    <scope>NUCLEOTIDE SEQUENCE [LARGE SCALE GENOMIC DNA]</scope>
    <source>
        <strain evidence="17">B3_TA06</strain>
    </source>
</reference>
<dbReference type="GO" id="GO:0005829">
    <property type="term" value="C:cytosol"/>
    <property type="evidence" value="ECO:0007669"/>
    <property type="project" value="TreeGrafter"/>
</dbReference>
<dbReference type="Pfam" id="PF13361">
    <property type="entry name" value="UvrD_C"/>
    <property type="match status" value="1"/>
</dbReference>
<evidence type="ECO:0000256" key="12">
    <source>
        <dbReference type="ARBA" id="ARBA00034808"/>
    </source>
</evidence>
<protein>
    <recommendedName>
        <fullName evidence="12">DNA 3'-5' helicase</fullName>
        <ecNumber evidence="12">5.6.2.4</ecNumber>
    </recommendedName>
</protein>
<dbReference type="PROSITE" id="PS51198">
    <property type="entry name" value="UVRD_HELICASE_ATP_BIND"/>
    <property type="match status" value="1"/>
</dbReference>
<name>A0A532V6S0_UNCT6</name>
<dbReference type="GO" id="GO:0003677">
    <property type="term" value="F:DNA binding"/>
    <property type="evidence" value="ECO:0007669"/>
    <property type="project" value="UniProtKB-KW"/>
</dbReference>
<keyword evidence="10" id="KW-0413">Isomerase</keyword>
<keyword evidence="5 14" id="KW-0347">Helicase</keyword>
<organism evidence="17 18">
    <name type="scientific">candidate division TA06 bacterium B3_TA06</name>
    <dbReference type="NCBI Taxonomy" id="2012487"/>
    <lineage>
        <taxon>Bacteria</taxon>
        <taxon>Bacteria division TA06</taxon>
    </lineage>
</organism>
<evidence type="ECO:0000259" key="16">
    <source>
        <dbReference type="PROSITE" id="PS51217"/>
    </source>
</evidence>
<evidence type="ECO:0000256" key="5">
    <source>
        <dbReference type="ARBA" id="ARBA00022806"/>
    </source>
</evidence>
<dbReference type="GO" id="GO:0000725">
    <property type="term" value="P:recombinational repair"/>
    <property type="evidence" value="ECO:0007669"/>
    <property type="project" value="TreeGrafter"/>
</dbReference>
<evidence type="ECO:0000256" key="3">
    <source>
        <dbReference type="ARBA" id="ARBA00022763"/>
    </source>
</evidence>
<feature type="binding site" evidence="14">
    <location>
        <begin position="23"/>
        <end position="30"/>
    </location>
    <ligand>
        <name>ATP</name>
        <dbReference type="ChEBI" id="CHEBI:30616"/>
    </ligand>
</feature>
<comment type="caution">
    <text evidence="17">The sequence shown here is derived from an EMBL/GenBank/DDBJ whole genome shotgun (WGS) entry which is preliminary data.</text>
</comment>
<keyword evidence="2 14" id="KW-0547">Nucleotide-binding</keyword>
<evidence type="ECO:0000256" key="7">
    <source>
        <dbReference type="ARBA" id="ARBA00022840"/>
    </source>
</evidence>